<accession>A0A0J9EMN1</accession>
<organism evidence="1">
    <name type="scientific">Ajellomyces dermatitidis (strain ATCC 18188 / CBS 674.68)</name>
    <name type="common">Blastomyces dermatitidis</name>
    <dbReference type="NCBI Taxonomy" id="653446"/>
    <lineage>
        <taxon>Eukaryota</taxon>
        <taxon>Fungi</taxon>
        <taxon>Dikarya</taxon>
        <taxon>Ascomycota</taxon>
        <taxon>Pezizomycotina</taxon>
        <taxon>Eurotiomycetes</taxon>
        <taxon>Eurotiomycetidae</taxon>
        <taxon>Onygenales</taxon>
        <taxon>Ajellomycetaceae</taxon>
        <taxon>Blastomyces</taxon>
    </lineage>
</organism>
<name>A0A0J9EMN1_AJEDA</name>
<protein>
    <submittedName>
        <fullName evidence="1">Uncharacterized protein</fullName>
    </submittedName>
</protein>
<gene>
    <name evidence="1" type="ORF">BDDG_12061</name>
</gene>
<dbReference type="EMBL" id="GG749421">
    <property type="protein sequence ID" value="KMW67346.1"/>
    <property type="molecule type" value="Genomic_DNA"/>
</dbReference>
<dbReference type="AlphaFoldDB" id="A0A0J9EMN1"/>
<proteinExistence type="predicted"/>
<sequence length="138" mass="15978">MEACEPVLRTPDNIMRHLDVLFQDTAMQQKALDWLQSTRQRNIPLTTFIPDFDTKILEAGDQSWENQMKISMLKKALTFELLQALISINEDPTYEGFCTQLQTLNDCLIKLKSIQNSGRRHYIHTPTLKNNHDADAMN</sequence>
<dbReference type="Proteomes" id="UP000007802">
    <property type="component" value="Unassembled WGS sequence"/>
</dbReference>
<reference evidence="1" key="1">
    <citation type="submission" date="2010-03" db="EMBL/GenBank/DDBJ databases">
        <title>Annotation of Blastomyces dermatitidis strain ATCC 18188.</title>
        <authorList>
            <consortium name="The Broad Institute Genome Sequencing Platform"/>
            <consortium name="Broad Institute Genome Sequencing Center for Infectious Disease."/>
            <person name="Cuomo C."/>
            <person name="Klein B."/>
            <person name="Sullivan T."/>
            <person name="Heitman J."/>
            <person name="Young S."/>
            <person name="Zeng Q."/>
            <person name="Gargeya S."/>
            <person name="Alvarado L."/>
            <person name="Berlin A.M."/>
            <person name="Chapman S.B."/>
            <person name="Chen Z."/>
            <person name="Freedman E."/>
            <person name="Gellesch M."/>
            <person name="Goldberg J."/>
            <person name="Griggs A."/>
            <person name="Gujja S."/>
            <person name="Heilman E."/>
            <person name="Heiman D."/>
            <person name="Howarth C."/>
            <person name="Mehta T."/>
            <person name="Neiman D."/>
            <person name="Pearson M."/>
            <person name="Roberts A."/>
            <person name="Saif S."/>
            <person name="Shea T."/>
            <person name="Shenoy N."/>
            <person name="Sisk P."/>
            <person name="Stolte C."/>
            <person name="Sykes S."/>
            <person name="White J."/>
            <person name="Yandava C."/>
            <person name="Haas B."/>
            <person name="Nusbaum C."/>
            <person name="Birren B."/>
        </authorList>
    </citation>
    <scope>NUCLEOTIDE SEQUENCE</scope>
    <source>
        <strain evidence="1">ATCC 18188</strain>
    </source>
</reference>
<evidence type="ECO:0000313" key="1">
    <source>
        <dbReference type="EMBL" id="KMW67346.1"/>
    </source>
</evidence>